<evidence type="ECO:0000313" key="2">
    <source>
        <dbReference type="EMBL" id="MEI5614157.1"/>
    </source>
</evidence>
<feature type="signal peptide" evidence="1">
    <location>
        <begin position="1"/>
        <end position="20"/>
    </location>
</feature>
<proteinExistence type="predicted"/>
<evidence type="ECO:0008006" key="4">
    <source>
        <dbReference type="Google" id="ProtNLM"/>
    </source>
</evidence>
<keyword evidence="1" id="KW-0732">Signal</keyword>
<protein>
    <recommendedName>
        <fullName evidence="4">Secreted protein</fullName>
    </recommendedName>
</protein>
<comment type="caution">
    <text evidence="2">The sequence shown here is derived from an EMBL/GenBank/DDBJ whole genome shotgun (WGS) entry which is preliminary data.</text>
</comment>
<dbReference type="RefSeq" id="WP_336540955.1">
    <property type="nucleotide sequence ID" value="NZ_JBBAYL010000022.1"/>
</dbReference>
<feature type="chain" id="PRO_5045333806" description="Secreted protein" evidence="1">
    <location>
        <begin position="21"/>
        <end position="102"/>
    </location>
</feature>
<name>A0ABU8GLS9_9ACTN</name>
<gene>
    <name evidence="2" type="ORF">WB403_33960</name>
</gene>
<accession>A0ABU8GLS9</accession>
<organism evidence="2 3">
    <name type="scientific">Streptomyces brasiliscabiei</name>
    <dbReference type="NCBI Taxonomy" id="2736302"/>
    <lineage>
        <taxon>Bacteria</taxon>
        <taxon>Bacillati</taxon>
        <taxon>Actinomycetota</taxon>
        <taxon>Actinomycetes</taxon>
        <taxon>Kitasatosporales</taxon>
        <taxon>Streptomycetaceae</taxon>
        <taxon>Streptomyces</taxon>
    </lineage>
</organism>
<dbReference type="Proteomes" id="UP001365781">
    <property type="component" value="Unassembled WGS sequence"/>
</dbReference>
<evidence type="ECO:0000313" key="3">
    <source>
        <dbReference type="Proteomes" id="UP001365781"/>
    </source>
</evidence>
<sequence length="102" mass="11124">MRSLLAAILSLFLPARGVHRAVAGPPAIAFSSPPVPVYQPAPPCPFLGGVIWADGAPLVRPYVAVWERERDELDRRRLQRARRRAAVLATMGQDCGPWEAAV</sequence>
<dbReference type="EMBL" id="JBBAYM010000027">
    <property type="protein sequence ID" value="MEI5614157.1"/>
    <property type="molecule type" value="Genomic_DNA"/>
</dbReference>
<evidence type="ECO:0000256" key="1">
    <source>
        <dbReference type="SAM" id="SignalP"/>
    </source>
</evidence>
<keyword evidence="3" id="KW-1185">Reference proteome</keyword>
<reference evidence="2 3" key="1">
    <citation type="submission" date="2024-03" db="EMBL/GenBank/DDBJ databases">
        <title>First Report of Pectobacterium brasiliscabiei causing potato scab in china.</title>
        <authorList>
            <person name="Handique U."/>
        </authorList>
    </citation>
    <scope>NUCLEOTIDE SEQUENCE [LARGE SCALE GENOMIC DNA]</scope>
    <source>
        <strain evidence="2 3">ZRIMU1503</strain>
    </source>
</reference>